<evidence type="ECO:0000256" key="1">
    <source>
        <dbReference type="SAM" id="MobiDB-lite"/>
    </source>
</evidence>
<evidence type="ECO:0000313" key="3">
    <source>
        <dbReference type="Proteomes" id="UP001140513"/>
    </source>
</evidence>
<dbReference type="GeneID" id="80908860"/>
<feature type="compositionally biased region" description="Acidic residues" evidence="1">
    <location>
        <begin position="515"/>
        <end position="526"/>
    </location>
</feature>
<sequence length="538" mass="57478">MLLEPTDEVLEENCEPELLTAVMKVDGGRLVKEGDVKLLSDAPAVELESEENGALLKRLELVTVSYVIVDELIVVGAAVVKEMNELDTSVALDTSAVLDIAGVLDTASVEDTGVLDVVSVEETGVLDVVSVEETGVLVAADVLVAANVLDAAGVLDILGVLDAASVEEADVLDAADVPDVVGALERSVLIDELELPDAEGLIDELAVLNAPDVLDGRSVLNDVELLTKEELLNEPEVLDESRPLDEVDVLKIARVLDGIAVFDAAELLGEELGTDVGPTLEAPEDTSREDEPTGKVVLTELLCTMLDWVEVMTEELLCGVLDGAIDEDAVEDTGVLELDDKTVVDEDEMVPLCTEDELCIEEANCELLDGVVGADDELGAAEVDCELLEGITVPVDEVNCKLLEVVPDVDNKLDCKLLDEVPGDAEELTVDKTKLLEVPMTVLLCVVPPMDDDDGTVTEDEVPRVDEVEDCTLSGLTEEDTRSVAEDETIEEDDETPGEVDVKLELDAKAELLNTEDEPIWEEEVLPTELDPAGACTH</sequence>
<feature type="region of interest" description="Disordered" evidence="1">
    <location>
        <begin position="515"/>
        <end position="538"/>
    </location>
</feature>
<dbReference type="EMBL" id="JAPEUX010000004">
    <property type="protein sequence ID" value="KAJ4353600.1"/>
    <property type="molecule type" value="Genomic_DNA"/>
</dbReference>
<keyword evidence="3" id="KW-1185">Reference proteome</keyword>
<protein>
    <submittedName>
        <fullName evidence="2">Uncharacterized protein</fullName>
    </submittedName>
</protein>
<comment type="caution">
    <text evidence="2">The sequence shown here is derived from an EMBL/GenBank/DDBJ whole genome shotgun (WGS) entry which is preliminary data.</text>
</comment>
<evidence type="ECO:0000313" key="2">
    <source>
        <dbReference type="EMBL" id="KAJ4353600.1"/>
    </source>
</evidence>
<proteinExistence type="predicted"/>
<organism evidence="2 3">
    <name type="scientific">Didymosphaeria variabile</name>
    <dbReference type="NCBI Taxonomy" id="1932322"/>
    <lineage>
        <taxon>Eukaryota</taxon>
        <taxon>Fungi</taxon>
        <taxon>Dikarya</taxon>
        <taxon>Ascomycota</taxon>
        <taxon>Pezizomycotina</taxon>
        <taxon>Dothideomycetes</taxon>
        <taxon>Pleosporomycetidae</taxon>
        <taxon>Pleosporales</taxon>
        <taxon>Massarineae</taxon>
        <taxon>Didymosphaeriaceae</taxon>
        <taxon>Didymosphaeria</taxon>
    </lineage>
</organism>
<reference evidence="2" key="1">
    <citation type="submission" date="2022-10" db="EMBL/GenBank/DDBJ databases">
        <title>Tapping the CABI collections for fungal endophytes: first genome assemblies for Collariella, Neodidymelliopsis, Ascochyta clinopodiicola, Didymella pomorum, Didymosphaeria variabile, Neocosmospora piperis and Neocucurbitaria cava.</title>
        <authorList>
            <person name="Hill R."/>
        </authorList>
    </citation>
    <scope>NUCLEOTIDE SEQUENCE</scope>
    <source>
        <strain evidence="2">IMI 356815</strain>
    </source>
</reference>
<name>A0A9W9CB67_9PLEO</name>
<accession>A0A9W9CB67</accession>
<feature type="compositionally biased region" description="Acidic residues" evidence="1">
    <location>
        <begin position="486"/>
        <end position="498"/>
    </location>
</feature>
<dbReference type="RefSeq" id="XP_056071374.1">
    <property type="nucleotide sequence ID" value="XM_056214107.1"/>
</dbReference>
<dbReference type="AlphaFoldDB" id="A0A9W9CB67"/>
<gene>
    <name evidence="2" type="ORF">N0V89_005330</name>
</gene>
<feature type="region of interest" description="Disordered" evidence="1">
    <location>
        <begin position="478"/>
        <end position="502"/>
    </location>
</feature>
<dbReference type="Proteomes" id="UP001140513">
    <property type="component" value="Unassembled WGS sequence"/>
</dbReference>